<dbReference type="RefSeq" id="WP_386825477.1">
    <property type="nucleotide sequence ID" value="NZ_JBHTIF010000004.1"/>
</dbReference>
<dbReference type="CDD" id="cd08953">
    <property type="entry name" value="KR_2_SDR_x"/>
    <property type="match status" value="1"/>
</dbReference>
<dbReference type="Pfam" id="PF02801">
    <property type="entry name" value="Ketoacyl-synt_C"/>
    <property type="match status" value="1"/>
</dbReference>
<accession>A0ABW2YEW5</accession>
<feature type="domain" description="Ketosynthase family 3 (KS3)" evidence="8">
    <location>
        <begin position="5"/>
        <end position="433"/>
    </location>
</feature>
<dbReference type="SMART" id="SM00825">
    <property type="entry name" value="PKS_KS"/>
    <property type="match status" value="1"/>
</dbReference>
<evidence type="ECO:0000256" key="2">
    <source>
        <dbReference type="ARBA" id="ARBA00006484"/>
    </source>
</evidence>
<dbReference type="Pfam" id="PF21089">
    <property type="entry name" value="PKS_DH_N"/>
    <property type="match status" value="1"/>
</dbReference>
<comment type="pathway">
    <text evidence="1">Lipid metabolism; fatty acid biosynthesis.</text>
</comment>
<dbReference type="PANTHER" id="PTHR43775:SF37">
    <property type="entry name" value="SI:DKEY-61P9.11"/>
    <property type="match status" value="1"/>
</dbReference>
<dbReference type="PROSITE" id="PS52004">
    <property type="entry name" value="KS3_2"/>
    <property type="match status" value="1"/>
</dbReference>
<keyword evidence="4" id="KW-0597">Phosphoprotein</keyword>
<dbReference type="InterPro" id="IPR020807">
    <property type="entry name" value="PKS_DH"/>
</dbReference>
<dbReference type="InterPro" id="IPR014030">
    <property type="entry name" value="Ketoacyl_synth_N"/>
</dbReference>
<sequence>MEKQHGDIAIIGMAGRFPGSASTHEFWANLCAGRSGIAALSDEELLANGVSPDTLADPNYIKVAPLLADHDCFDAEFFWVPPRDAEIMDPQHRLLLECAWATMEDAGYPPDSQSARIGVFAGSGGIVSSHLLSCTGHYDDVVGKTGGSWHVNNDKDFVPTRLSYKLNLRGPSIAVQTACSTSLVAVHMACQSIRSGECEMALAGAVSVRTPHVAGYLYESGNILSADGQVRAFDADAKGVVFGSGVGMVLLKPLQQAIADGDCIHAVIKGSAINNDGGQKMSFLATKVDGQLDCMRAALDNAGIPADSLGYIEAHGTGTAMGDPIEILALSRLFRSETERRQFCAIGSVKNNIGHLDIAAGMASLIKVAMALKSARIPPCVNFATPNPKIDFESSPFHVNTDAIEWLQDGTPRRAAINCLGIGGTNAFMVLEEPPQRPEPVRTPVVPRIVVLSAKTEAALWRKVADLAAWFDAGNDAHLDDIAFTLATGRNLFEHRCVVVANDAGDLLAKLKRLARHKRAPDCFVGSGVERTGSATPGLDQFARFLVEQIAGGLPIEEIHGKLLALADLFCRGATLPFDALFAGSGARHIALPTYPFERRRFAIPALPHGIRTQSIAAAASSLLHPLVHANVSDLSGPIFASEFHGQEFFLRDHVVLGRRVLPGVAYVEMVRAAAALALPAALTRTFEFRDHAWIQPVVVENAFRLSVVLHDAGEDEDGGRWLDYEIRSGAADSRTSHARGSVRCSADAIDAGAVDLTAVDKAIVGAHRDPAALYARFEALGLRYGAMMQGIAELRSNGDEVLARLRLPAGTAPGFGLHPAIMDAAMQCTVCLLAGLDGEGGTAVMPFAFDDMIVQGGTTADMWVWVRRSSGAQVAGMPSLDIDLVDDQGLSRVSLRGLVSRTVAAAPASGSPAAASSVAVSPGGTPLHAVAASPSPARAAPPTLSAPALRALAPIWNPVRFEREAITPEAGERCLLLGGDEALFQWLRIAPIDLRHQPIPSGDAVEHIEQRLSDQAFDHLLWFAPEAGPGDDTIVPSQEAGVLSLFRILKALNRLDAFERELKLTIVTRRALQVFDDELVSPHHAGVHGLVGSLAKELPLWRIRLVDIESTDDLDAREILALPWDAQGRGMVYRCDEWFRQEFADAGRLAFHRAACRQKGVYVVIGGAGGLGEVWTRHMVAQYDAEVIWIGRRPQDAAIESKLDAIAAIGRRPHYVSADATDTAALAAAVADIRARFPRIDGVVHSALVLQDQTVRTMDEAVFRRSLAAKVDVSVNIAGAFAGLDLDFMLFFSSVASFHRDAGQSNYCAGCTFKDSFAQAMRARHPYPVKIVNWGYWGSVGVVSDAFFRKRMESRGIGSIEPEEAMRELDAFLASDMDQLVMIKTISQRALDELWVSEEVHHYQDHAPSTGCGSETAAAS</sequence>
<dbReference type="Gene3D" id="1.10.1240.100">
    <property type="match status" value="1"/>
</dbReference>
<feature type="domain" description="PKS/mFAS DH" evidence="9">
    <location>
        <begin position="625"/>
        <end position="910"/>
    </location>
</feature>
<dbReference type="InterPro" id="IPR014031">
    <property type="entry name" value="Ketoacyl_synth_C"/>
</dbReference>
<dbReference type="Pfam" id="PF22621">
    <property type="entry name" value="CurL-like_PKS_C"/>
    <property type="match status" value="1"/>
</dbReference>
<name>A0ABW2YEW5_9GAMM</name>
<feature type="region of interest" description="C-terminal hotdog fold" evidence="6">
    <location>
        <begin position="765"/>
        <end position="910"/>
    </location>
</feature>
<dbReference type="CDD" id="cd00833">
    <property type="entry name" value="PKS"/>
    <property type="match status" value="1"/>
</dbReference>
<dbReference type="SMART" id="SM00822">
    <property type="entry name" value="PKS_KR"/>
    <property type="match status" value="1"/>
</dbReference>
<dbReference type="InterPro" id="IPR049551">
    <property type="entry name" value="PKS_DH_C"/>
</dbReference>
<dbReference type="SMART" id="SM00826">
    <property type="entry name" value="PKS_DH"/>
    <property type="match status" value="1"/>
</dbReference>
<keyword evidence="11" id="KW-1185">Reference proteome</keyword>
<gene>
    <name evidence="10" type="ORF">ACFQ0E_15840</name>
</gene>
<evidence type="ECO:0000256" key="7">
    <source>
        <dbReference type="RuleBase" id="RU003694"/>
    </source>
</evidence>
<dbReference type="InterPro" id="IPR050091">
    <property type="entry name" value="PKS_NRPS_Biosynth_Enz"/>
</dbReference>
<dbReference type="InterPro" id="IPR018201">
    <property type="entry name" value="Ketoacyl_synth_AS"/>
</dbReference>
<dbReference type="Pfam" id="PF00109">
    <property type="entry name" value="ketoacyl-synt"/>
    <property type="match status" value="1"/>
</dbReference>
<dbReference type="Gene3D" id="3.40.50.720">
    <property type="entry name" value="NAD(P)-binding Rossmann-like Domain"/>
    <property type="match status" value="1"/>
</dbReference>
<evidence type="ECO:0000256" key="3">
    <source>
        <dbReference type="ARBA" id="ARBA00022450"/>
    </source>
</evidence>
<keyword evidence="5 7" id="KW-0808">Transferase</keyword>
<feature type="active site" description="Proton acceptor; for dehydratase activity" evidence="6">
    <location>
        <position position="654"/>
    </location>
</feature>
<comment type="similarity">
    <text evidence="7">Belongs to the thiolase-like superfamily. Beta-ketoacyl-ACP synthases family.</text>
</comment>
<dbReference type="InterPro" id="IPR013968">
    <property type="entry name" value="PKS_KR"/>
</dbReference>
<dbReference type="PANTHER" id="PTHR43775">
    <property type="entry name" value="FATTY ACID SYNTHASE"/>
    <property type="match status" value="1"/>
</dbReference>
<dbReference type="InterPro" id="IPR016039">
    <property type="entry name" value="Thiolase-like"/>
</dbReference>
<evidence type="ECO:0000256" key="5">
    <source>
        <dbReference type="ARBA" id="ARBA00022679"/>
    </source>
</evidence>
<proteinExistence type="inferred from homology"/>
<organism evidence="10 11">
    <name type="scientific">Lysobacter brunescens</name>
    <dbReference type="NCBI Taxonomy" id="262323"/>
    <lineage>
        <taxon>Bacteria</taxon>
        <taxon>Pseudomonadati</taxon>
        <taxon>Pseudomonadota</taxon>
        <taxon>Gammaproteobacteria</taxon>
        <taxon>Lysobacterales</taxon>
        <taxon>Lysobacteraceae</taxon>
        <taxon>Lysobacter</taxon>
    </lineage>
</organism>
<dbReference type="InterPro" id="IPR020841">
    <property type="entry name" value="PKS_Beta-ketoAc_synthase_dom"/>
</dbReference>
<evidence type="ECO:0000313" key="11">
    <source>
        <dbReference type="Proteomes" id="UP001597110"/>
    </source>
</evidence>
<dbReference type="Gene3D" id="3.40.47.10">
    <property type="match status" value="1"/>
</dbReference>
<dbReference type="SUPFAM" id="SSF53901">
    <property type="entry name" value="Thiolase-like"/>
    <property type="match status" value="1"/>
</dbReference>
<dbReference type="InterPro" id="IPR049552">
    <property type="entry name" value="PKS_DH_N"/>
</dbReference>
<evidence type="ECO:0000259" key="8">
    <source>
        <dbReference type="PROSITE" id="PS52004"/>
    </source>
</evidence>
<dbReference type="Proteomes" id="UP001597110">
    <property type="component" value="Unassembled WGS sequence"/>
</dbReference>
<dbReference type="Gene3D" id="3.10.129.110">
    <property type="entry name" value="Polyketide synthase dehydratase"/>
    <property type="match status" value="1"/>
</dbReference>
<dbReference type="Pfam" id="PF08659">
    <property type="entry name" value="KR"/>
    <property type="match status" value="1"/>
</dbReference>
<evidence type="ECO:0000259" key="9">
    <source>
        <dbReference type="PROSITE" id="PS52019"/>
    </source>
</evidence>
<dbReference type="InterPro" id="IPR042104">
    <property type="entry name" value="PKS_dehydratase_sf"/>
</dbReference>
<dbReference type="EMBL" id="JBHTIF010000004">
    <property type="protein sequence ID" value="MFD0727067.1"/>
    <property type="molecule type" value="Genomic_DNA"/>
</dbReference>
<comment type="caution">
    <text evidence="10">The sequence shown here is derived from an EMBL/GenBank/DDBJ whole genome shotgun (WGS) entry which is preliminary data.</text>
</comment>
<evidence type="ECO:0000313" key="10">
    <source>
        <dbReference type="EMBL" id="MFD0727067.1"/>
    </source>
</evidence>
<keyword evidence="3" id="KW-0596">Phosphopantetheine</keyword>
<dbReference type="InterPro" id="IPR049900">
    <property type="entry name" value="PKS_mFAS_DH"/>
</dbReference>
<dbReference type="Pfam" id="PF14765">
    <property type="entry name" value="PS-DH"/>
    <property type="match status" value="1"/>
</dbReference>
<evidence type="ECO:0000256" key="4">
    <source>
        <dbReference type="ARBA" id="ARBA00022553"/>
    </source>
</evidence>
<protein>
    <submittedName>
        <fullName evidence="10">SDR family NAD(P)-dependent oxidoreductase</fullName>
    </submittedName>
</protein>
<dbReference type="InterPro" id="IPR057326">
    <property type="entry name" value="KR_dom"/>
</dbReference>
<feature type="active site" description="Proton donor; for dehydratase activity" evidence="6">
    <location>
        <position position="824"/>
    </location>
</feature>
<dbReference type="SUPFAM" id="SSF51735">
    <property type="entry name" value="NAD(P)-binding Rossmann-fold domains"/>
    <property type="match status" value="2"/>
</dbReference>
<evidence type="ECO:0000256" key="1">
    <source>
        <dbReference type="ARBA" id="ARBA00005194"/>
    </source>
</evidence>
<dbReference type="PROSITE" id="PS00606">
    <property type="entry name" value="KS3_1"/>
    <property type="match status" value="1"/>
</dbReference>
<dbReference type="PROSITE" id="PS52019">
    <property type="entry name" value="PKS_MFAS_DH"/>
    <property type="match status" value="1"/>
</dbReference>
<dbReference type="InterPro" id="IPR036291">
    <property type="entry name" value="NAD(P)-bd_dom_sf"/>
</dbReference>
<feature type="region of interest" description="N-terminal hotdog fold" evidence="6">
    <location>
        <begin position="625"/>
        <end position="750"/>
    </location>
</feature>
<reference evidence="11" key="1">
    <citation type="journal article" date="2019" name="Int. J. Syst. Evol. Microbiol.">
        <title>The Global Catalogue of Microorganisms (GCM) 10K type strain sequencing project: providing services to taxonomists for standard genome sequencing and annotation.</title>
        <authorList>
            <consortium name="The Broad Institute Genomics Platform"/>
            <consortium name="The Broad Institute Genome Sequencing Center for Infectious Disease"/>
            <person name="Wu L."/>
            <person name="Ma J."/>
        </authorList>
    </citation>
    <scope>NUCLEOTIDE SEQUENCE [LARGE SCALE GENOMIC DNA]</scope>
    <source>
        <strain evidence="11">CCUG 55585</strain>
    </source>
</reference>
<comment type="similarity">
    <text evidence="2">Belongs to the short-chain dehydrogenases/reductases (SDR) family.</text>
</comment>
<evidence type="ECO:0000256" key="6">
    <source>
        <dbReference type="PROSITE-ProRule" id="PRU01363"/>
    </source>
</evidence>